<sequence>MKSFSEQHTAHNIHCALEENGRAQGTSQKKYMLSSLKTARKPFVKAVNDSRFEGKTCFIHTLQRAIHGFRREESVNEAIAAGRRIVIISITKTNRLKKNLQLIQTELNVPKHKLIKDVSTRWNSTFYMVERLLEPKRAISLYISDNSNTIIFKFDRETRGFF</sequence>
<dbReference type="SUPFAM" id="SSF53098">
    <property type="entry name" value="Ribonuclease H-like"/>
    <property type="match status" value="1"/>
</dbReference>
<proteinExistence type="predicted"/>
<organism evidence="1 2">
    <name type="scientific">Arctia plantaginis</name>
    <name type="common">Wood tiger moth</name>
    <name type="synonym">Phalaena plantaginis</name>
    <dbReference type="NCBI Taxonomy" id="874455"/>
    <lineage>
        <taxon>Eukaryota</taxon>
        <taxon>Metazoa</taxon>
        <taxon>Ecdysozoa</taxon>
        <taxon>Arthropoda</taxon>
        <taxon>Hexapoda</taxon>
        <taxon>Insecta</taxon>
        <taxon>Pterygota</taxon>
        <taxon>Neoptera</taxon>
        <taxon>Endopterygota</taxon>
        <taxon>Lepidoptera</taxon>
        <taxon>Glossata</taxon>
        <taxon>Ditrysia</taxon>
        <taxon>Noctuoidea</taxon>
        <taxon>Erebidae</taxon>
        <taxon>Arctiinae</taxon>
        <taxon>Arctia</taxon>
    </lineage>
</organism>
<dbReference type="InterPro" id="IPR012337">
    <property type="entry name" value="RNaseH-like_sf"/>
</dbReference>
<accession>A0A8S0ZFC7</accession>
<dbReference type="GO" id="GO:0005634">
    <property type="term" value="C:nucleus"/>
    <property type="evidence" value="ECO:0007669"/>
    <property type="project" value="TreeGrafter"/>
</dbReference>
<name>A0A8S0ZFC7_ARCPL</name>
<dbReference type="PANTHER" id="PTHR47241:SF1">
    <property type="entry name" value="BED-TYPE DOMAIN-CONTAINING PROTEIN"/>
    <property type="match status" value="1"/>
</dbReference>
<dbReference type="PANTHER" id="PTHR47241">
    <property type="entry name" value="FINGER PROTEIN, PUTATIVE-RELATED"/>
    <property type="match status" value="1"/>
</dbReference>
<evidence type="ECO:0000313" key="1">
    <source>
        <dbReference type="EMBL" id="CAB3231977.1"/>
    </source>
</evidence>
<gene>
    <name evidence="1" type="ORF">APLA_LOCUS4660</name>
</gene>
<evidence type="ECO:0000313" key="2">
    <source>
        <dbReference type="Proteomes" id="UP000494106"/>
    </source>
</evidence>
<protein>
    <submittedName>
        <fullName evidence="1">Uncharacterized protein</fullName>
    </submittedName>
</protein>
<dbReference type="EMBL" id="CADEBC010000476">
    <property type="protein sequence ID" value="CAB3231977.1"/>
    <property type="molecule type" value="Genomic_DNA"/>
</dbReference>
<dbReference type="InterPro" id="IPR052865">
    <property type="entry name" value="Zinc_finger_BED"/>
</dbReference>
<dbReference type="OrthoDB" id="117690at2759"/>
<dbReference type="Proteomes" id="UP000494106">
    <property type="component" value="Unassembled WGS sequence"/>
</dbReference>
<reference evidence="1 2" key="1">
    <citation type="submission" date="2020-04" db="EMBL/GenBank/DDBJ databases">
        <authorList>
            <person name="Wallbank WR R."/>
            <person name="Pardo Diaz C."/>
            <person name="Kozak K."/>
            <person name="Martin S."/>
            <person name="Jiggins C."/>
            <person name="Moest M."/>
            <person name="Warren A I."/>
            <person name="Byers J.R.P. K."/>
            <person name="Montejo-Kovacevich G."/>
            <person name="Yen C E."/>
        </authorList>
    </citation>
    <scope>NUCLEOTIDE SEQUENCE [LARGE SCALE GENOMIC DNA]</scope>
</reference>
<keyword evidence="2" id="KW-1185">Reference proteome</keyword>
<comment type="caution">
    <text evidence="1">The sequence shown here is derived from an EMBL/GenBank/DDBJ whole genome shotgun (WGS) entry which is preliminary data.</text>
</comment>
<dbReference type="AlphaFoldDB" id="A0A8S0ZFC7"/>